<dbReference type="PANTHER" id="PTHR30543:SF21">
    <property type="entry name" value="NAD(P)H-DEPENDENT FMN REDUCTASE LOT6"/>
    <property type="match status" value="1"/>
</dbReference>
<dbReference type="InterPro" id="IPR005025">
    <property type="entry name" value="FMN_Rdtase-like_dom"/>
</dbReference>
<evidence type="ECO:0000259" key="1">
    <source>
        <dbReference type="Pfam" id="PF03358"/>
    </source>
</evidence>
<evidence type="ECO:0000313" key="2">
    <source>
        <dbReference type="EMBL" id="MDN3707447.1"/>
    </source>
</evidence>
<dbReference type="RefSeq" id="WP_290363420.1">
    <property type="nucleotide sequence ID" value="NZ_JAUFQU010000001.1"/>
</dbReference>
<dbReference type="EMBL" id="JAUFQU010000001">
    <property type="protein sequence ID" value="MDN3707447.1"/>
    <property type="molecule type" value="Genomic_DNA"/>
</dbReference>
<gene>
    <name evidence="2" type="ORF">QW060_09925</name>
</gene>
<dbReference type="Gene3D" id="3.40.50.360">
    <property type="match status" value="1"/>
</dbReference>
<proteinExistence type="predicted"/>
<dbReference type="GO" id="GO:0016491">
    <property type="term" value="F:oxidoreductase activity"/>
    <property type="evidence" value="ECO:0007669"/>
    <property type="project" value="UniProtKB-KW"/>
</dbReference>
<feature type="domain" description="NADPH-dependent FMN reductase-like" evidence="1">
    <location>
        <begin position="4"/>
        <end position="147"/>
    </location>
</feature>
<dbReference type="InterPro" id="IPR029039">
    <property type="entry name" value="Flavoprotein-like_sf"/>
</dbReference>
<reference evidence="3" key="1">
    <citation type="journal article" date="2019" name="Int. J. Syst. Evol. Microbiol.">
        <title>The Global Catalogue of Microorganisms (GCM) 10K type strain sequencing project: providing services to taxonomists for standard genome sequencing and annotation.</title>
        <authorList>
            <consortium name="The Broad Institute Genomics Platform"/>
            <consortium name="The Broad Institute Genome Sequencing Center for Infectious Disease"/>
            <person name="Wu L."/>
            <person name="Ma J."/>
        </authorList>
    </citation>
    <scope>NUCLEOTIDE SEQUENCE [LARGE SCALE GENOMIC DNA]</scope>
    <source>
        <strain evidence="3">CECT 7184</strain>
    </source>
</reference>
<protein>
    <submittedName>
        <fullName evidence="2">NAD(P)H-dependent oxidoreductase</fullName>
        <ecNumber evidence="2">1.-.-.-</ecNumber>
    </submittedName>
</protein>
<dbReference type="PANTHER" id="PTHR30543">
    <property type="entry name" value="CHROMATE REDUCTASE"/>
    <property type="match status" value="1"/>
</dbReference>
<dbReference type="Proteomes" id="UP001242368">
    <property type="component" value="Unassembled WGS sequence"/>
</dbReference>
<dbReference type="SUPFAM" id="SSF52218">
    <property type="entry name" value="Flavoproteins"/>
    <property type="match status" value="1"/>
</dbReference>
<keyword evidence="3" id="KW-1185">Reference proteome</keyword>
<sequence>MNHNIICFVGSNSSKSINVQLVKSLLKHNMQNQTVEYIDIREWQLPIFSQDIETNEGYPKHIKELAEKIKNATHVLVGTNEHNAALSAFFKNILDWLSRYDKLVLEDKKYFVVSTSEGGRGALSANEYAQSFFHKFKAKEVLSFAFPNFSKNFSVENQVVVSDELNSKFNDIVKEFIK</sequence>
<dbReference type="Pfam" id="PF03358">
    <property type="entry name" value="FMN_red"/>
    <property type="match status" value="1"/>
</dbReference>
<dbReference type="EC" id="1.-.-.-" evidence="2"/>
<organism evidence="2 3">
    <name type="scientific">Paenimyroides ceti</name>
    <dbReference type="NCBI Taxonomy" id="395087"/>
    <lineage>
        <taxon>Bacteria</taxon>
        <taxon>Pseudomonadati</taxon>
        <taxon>Bacteroidota</taxon>
        <taxon>Flavobacteriia</taxon>
        <taxon>Flavobacteriales</taxon>
        <taxon>Flavobacteriaceae</taxon>
        <taxon>Paenimyroides</taxon>
    </lineage>
</organism>
<accession>A0ABT8CSF7</accession>
<dbReference type="InterPro" id="IPR050712">
    <property type="entry name" value="NAD(P)H-dep_reductase"/>
</dbReference>
<comment type="caution">
    <text evidence="2">The sequence shown here is derived from an EMBL/GenBank/DDBJ whole genome shotgun (WGS) entry which is preliminary data.</text>
</comment>
<keyword evidence="2" id="KW-0560">Oxidoreductase</keyword>
<name>A0ABT8CSF7_9FLAO</name>
<evidence type="ECO:0000313" key="3">
    <source>
        <dbReference type="Proteomes" id="UP001242368"/>
    </source>
</evidence>